<dbReference type="Proteomes" id="UP000050544">
    <property type="component" value="Unassembled WGS sequence"/>
</dbReference>
<dbReference type="PANTHER" id="PTHR21043">
    <property type="entry name" value="IOJAP SUPERFAMILY ORTHOLOG"/>
    <property type="match status" value="1"/>
</dbReference>
<dbReference type="InterPro" id="IPR043519">
    <property type="entry name" value="NT_sf"/>
</dbReference>
<dbReference type="GO" id="GO:0090071">
    <property type="term" value="P:negative regulation of ribosome biogenesis"/>
    <property type="evidence" value="ECO:0007669"/>
    <property type="project" value="UniProtKB-UniRule"/>
</dbReference>
<dbReference type="RefSeq" id="WP_330218234.1">
    <property type="nucleotide sequence ID" value="NZ_LGKO01000002.1"/>
</dbReference>
<dbReference type="HAMAP" id="MF_01477">
    <property type="entry name" value="Iojap_RsfS"/>
    <property type="match status" value="1"/>
</dbReference>
<dbReference type="PANTHER" id="PTHR21043:SF0">
    <property type="entry name" value="MITOCHONDRIAL ASSEMBLY OF RIBOSOMAL LARGE SUBUNIT PROTEIN 1"/>
    <property type="match status" value="1"/>
</dbReference>
<dbReference type="GO" id="GO:0043023">
    <property type="term" value="F:ribosomal large subunit binding"/>
    <property type="evidence" value="ECO:0007669"/>
    <property type="project" value="TreeGrafter"/>
</dbReference>
<keyword evidence="4" id="KW-1185">Reference proteome</keyword>
<dbReference type="GO" id="GO:0005737">
    <property type="term" value="C:cytoplasm"/>
    <property type="evidence" value="ECO:0007669"/>
    <property type="project" value="UniProtKB-SubCell"/>
</dbReference>
<dbReference type="Gene3D" id="3.30.460.10">
    <property type="entry name" value="Beta Polymerase, domain 2"/>
    <property type="match status" value="1"/>
</dbReference>
<sequence length="114" mass="12914">MNALEVARRIVDTLEEKKGENILLLDIHELANFADYFVLCSGTSERMLNALADAVCESAKQQFSLIARLEGFASAGWVVVDLGDVVVHLFSPERRNYYRLEDLWSQAKVLVRLQ</sequence>
<keyword evidence="2" id="KW-0810">Translation regulation</keyword>
<comment type="similarity">
    <text evidence="1 2">Belongs to the Iojap/RsfS family.</text>
</comment>
<organism evidence="3 4">
    <name type="scientific">Thermanaerothrix daxensis</name>
    <dbReference type="NCBI Taxonomy" id="869279"/>
    <lineage>
        <taxon>Bacteria</taxon>
        <taxon>Bacillati</taxon>
        <taxon>Chloroflexota</taxon>
        <taxon>Anaerolineae</taxon>
        <taxon>Anaerolineales</taxon>
        <taxon>Anaerolineaceae</taxon>
        <taxon>Thermanaerothrix</taxon>
    </lineage>
</organism>
<name>A0A0P6Y5Y1_9CHLR</name>
<comment type="function">
    <text evidence="2">Functions as a ribosomal silencing factor. Interacts with ribosomal protein uL14 (rplN), blocking formation of intersubunit bridge B8. Prevents association of the 30S and 50S ribosomal subunits and the formation of functional ribosomes, thus repressing translation.</text>
</comment>
<dbReference type="Pfam" id="PF02410">
    <property type="entry name" value="RsfS"/>
    <property type="match status" value="1"/>
</dbReference>
<reference evidence="3 4" key="1">
    <citation type="submission" date="2015-07" db="EMBL/GenBank/DDBJ databases">
        <title>Whole genome sequence of Thermanaerothrix daxensis DSM 23592.</title>
        <authorList>
            <person name="Hemp J."/>
            <person name="Ward L.M."/>
            <person name="Pace L.A."/>
            <person name="Fischer W.W."/>
        </authorList>
    </citation>
    <scope>NUCLEOTIDE SEQUENCE [LARGE SCALE GENOMIC DNA]</scope>
    <source>
        <strain evidence="3 4">GNS-1</strain>
    </source>
</reference>
<dbReference type="PATRIC" id="fig|869279.4.peg.907"/>
<dbReference type="InterPro" id="IPR004394">
    <property type="entry name" value="Iojap/RsfS/C7orf30"/>
</dbReference>
<dbReference type="NCBIfam" id="TIGR00090">
    <property type="entry name" value="rsfS_iojap_ybeB"/>
    <property type="match status" value="1"/>
</dbReference>
<dbReference type="EMBL" id="LGKO01000002">
    <property type="protein sequence ID" value="KPL84376.1"/>
    <property type="molecule type" value="Genomic_DNA"/>
</dbReference>
<gene>
    <name evidence="2" type="primary">rsfS</name>
    <name evidence="3" type="ORF">SE15_04475</name>
</gene>
<keyword evidence="2" id="KW-0678">Repressor</keyword>
<comment type="caution">
    <text evidence="3">The sequence shown here is derived from an EMBL/GenBank/DDBJ whole genome shotgun (WGS) entry which is preliminary data.</text>
</comment>
<evidence type="ECO:0000256" key="2">
    <source>
        <dbReference type="HAMAP-Rule" id="MF_01477"/>
    </source>
</evidence>
<proteinExistence type="inferred from homology"/>
<dbReference type="AlphaFoldDB" id="A0A0P6Y5Y1"/>
<dbReference type="STRING" id="869279.SE15_04475"/>
<comment type="subcellular location">
    <subcellularLocation>
        <location evidence="2">Cytoplasm</location>
    </subcellularLocation>
</comment>
<dbReference type="SUPFAM" id="SSF81301">
    <property type="entry name" value="Nucleotidyltransferase"/>
    <property type="match status" value="1"/>
</dbReference>
<accession>A0A0P6Y5Y1</accession>
<protein>
    <recommendedName>
        <fullName evidence="2">Ribosomal silencing factor RsfS</fullName>
    </recommendedName>
</protein>
<dbReference type="GO" id="GO:0017148">
    <property type="term" value="P:negative regulation of translation"/>
    <property type="evidence" value="ECO:0007669"/>
    <property type="project" value="UniProtKB-UniRule"/>
</dbReference>
<keyword evidence="2" id="KW-0963">Cytoplasm</keyword>
<evidence type="ECO:0000313" key="4">
    <source>
        <dbReference type="Proteomes" id="UP000050544"/>
    </source>
</evidence>
<evidence type="ECO:0000256" key="1">
    <source>
        <dbReference type="ARBA" id="ARBA00010574"/>
    </source>
</evidence>
<dbReference type="GO" id="GO:0042256">
    <property type="term" value="P:cytosolic ribosome assembly"/>
    <property type="evidence" value="ECO:0007669"/>
    <property type="project" value="UniProtKB-UniRule"/>
</dbReference>
<comment type="subunit">
    <text evidence="2">Interacts with ribosomal protein uL14 (rplN).</text>
</comment>
<evidence type="ECO:0000313" key="3">
    <source>
        <dbReference type="EMBL" id="KPL84376.1"/>
    </source>
</evidence>